<keyword evidence="1" id="KW-0812">Transmembrane</keyword>
<dbReference type="AlphaFoldDB" id="A0A379DHE9"/>
<keyword evidence="1" id="KW-1133">Transmembrane helix</keyword>
<accession>A0A379DHE9</accession>
<feature type="transmembrane region" description="Helical" evidence="1">
    <location>
        <begin position="5"/>
        <end position="23"/>
    </location>
</feature>
<feature type="transmembrane region" description="Helical" evidence="1">
    <location>
        <begin position="112"/>
        <end position="136"/>
    </location>
</feature>
<gene>
    <name evidence="2" type="ORF">NCTC13100_00250</name>
</gene>
<feature type="transmembrane region" description="Helical" evidence="1">
    <location>
        <begin position="142"/>
        <end position="162"/>
    </location>
</feature>
<keyword evidence="1" id="KW-0472">Membrane</keyword>
<sequence length="170" mass="19031">MLKKWIKLIFVSLLFIAAQVWLFNPISLFRYATPFIYPVLLLMFPINTGTGALTLFGFFTGLAIDALSGTPGLHTSAFTATAFLRNTLIRPFLGDNILEEGTVGQNMSNTRFYLLLLKILVVHLLLLMLLDAFSLFDPLYLLLRFCACVALSYMISVIIFLITGSSHRIS</sequence>
<evidence type="ECO:0000313" key="3">
    <source>
        <dbReference type="Proteomes" id="UP000254263"/>
    </source>
</evidence>
<organism evidence="2 3">
    <name type="scientific">Porphyromonas macacae</name>
    <dbReference type="NCBI Taxonomy" id="28115"/>
    <lineage>
        <taxon>Bacteria</taxon>
        <taxon>Pseudomonadati</taxon>
        <taxon>Bacteroidota</taxon>
        <taxon>Bacteroidia</taxon>
        <taxon>Bacteroidales</taxon>
        <taxon>Porphyromonadaceae</taxon>
        <taxon>Porphyromonas</taxon>
    </lineage>
</organism>
<dbReference type="EMBL" id="UGTI01000001">
    <property type="protein sequence ID" value="SUB77135.1"/>
    <property type="molecule type" value="Genomic_DNA"/>
</dbReference>
<dbReference type="Proteomes" id="UP000254263">
    <property type="component" value="Unassembled WGS sequence"/>
</dbReference>
<name>A0A379DHE9_9PORP</name>
<proteinExistence type="predicted"/>
<protein>
    <submittedName>
        <fullName evidence="2">Rod shape-determining protein MreD</fullName>
    </submittedName>
</protein>
<dbReference type="RefSeq" id="WP_018359599.1">
    <property type="nucleotide sequence ID" value="NZ_UGTI01000001.1"/>
</dbReference>
<evidence type="ECO:0000313" key="2">
    <source>
        <dbReference type="EMBL" id="SUB77135.1"/>
    </source>
</evidence>
<evidence type="ECO:0000256" key="1">
    <source>
        <dbReference type="SAM" id="Phobius"/>
    </source>
</evidence>
<feature type="transmembrane region" description="Helical" evidence="1">
    <location>
        <begin position="35"/>
        <end position="59"/>
    </location>
</feature>
<reference evidence="2 3" key="1">
    <citation type="submission" date="2018-06" db="EMBL/GenBank/DDBJ databases">
        <authorList>
            <consortium name="Pathogen Informatics"/>
            <person name="Doyle S."/>
        </authorList>
    </citation>
    <scope>NUCLEOTIDE SEQUENCE [LARGE SCALE GENOMIC DNA]</scope>
    <source>
        <strain evidence="2 3">NCTC13100</strain>
    </source>
</reference>